<dbReference type="InterPro" id="IPR003724">
    <property type="entry name" value="CblAdoTrfase_CobA"/>
</dbReference>
<dbReference type="Proteomes" id="UP000463470">
    <property type="component" value="Unassembled WGS sequence"/>
</dbReference>
<dbReference type="PIRSF" id="PIRSF015617">
    <property type="entry name" value="Adensltrnsf_CobA"/>
    <property type="match status" value="1"/>
</dbReference>
<reference evidence="1 2" key="1">
    <citation type="submission" date="2020-01" db="EMBL/GenBank/DDBJ databases">
        <title>Whole-genome sequence of Heliobacterium undosum DSM 13378.</title>
        <authorList>
            <person name="Kyndt J.A."/>
            <person name="Meyer T.E."/>
        </authorList>
    </citation>
    <scope>NUCLEOTIDE SEQUENCE [LARGE SCALE GENOMIC DNA]</scope>
    <source>
        <strain evidence="1 2">DSM 13378</strain>
    </source>
</reference>
<keyword evidence="2" id="KW-1185">Reference proteome</keyword>
<dbReference type="InterPro" id="IPR027417">
    <property type="entry name" value="P-loop_NTPase"/>
</dbReference>
<dbReference type="Pfam" id="PF02572">
    <property type="entry name" value="CobA_CobO_BtuR"/>
    <property type="match status" value="1"/>
</dbReference>
<sequence>MDVARARLEKGLIQVYTGNSKGKTTAALGLALRALGHGFKVYIIQFMKGSSYYGELFSLQRLSPDIQLAQYGRNCPHDPMIRQGEMQCVGCGGCFVRKGAATEQDRLMADRAMERARAVITGGEYDIVILDELSNALWFELVTLEAALDLLAAKPDHVEVVITGRNTPPEILEKAHLVTEMREIKHPYQIGVPSRRGIEY</sequence>
<dbReference type="EMBL" id="WXEY01000001">
    <property type="protein sequence ID" value="MZP28166.1"/>
    <property type="molecule type" value="Genomic_DNA"/>
</dbReference>
<dbReference type="PANTHER" id="PTHR46638:SF1">
    <property type="entry name" value="CORRINOID ADENOSYLTRANSFERASE"/>
    <property type="match status" value="1"/>
</dbReference>
<dbReference type="GO" id="GO:0008817">
    <property type="term" value="F:corrinoid adenosyltransferase activity"/>
    <property type="evidence" value="ECO:0007669"/>
    <property type="project" value="UniProtKB-EC"/>
</dbReference>
<comment type="caution">
    <text evidence="1">The sequence shown here is derived from an EMBL/GenBank/DDBJ whole genome shotgun (WGS) entry which is preliminary data.</text>
</comment>
<dbReference type="PANTHER" id="PTHR46638">
    <property type="entry name" value="CORRINOID ADENOSYLTRANSFERASE"/>
    <property type="match status" value="1"/>
</dbReference>
<evidence type="ECO:0000313" key="2">
    <source>
        <dbReference type="Proteomes" id="UP000463470"/>
    </source>
</evidence>
<dbReference type="OrthoDB" id="9810309at2"/>
<dbReference type="NCBIfam" id="TIGR00708">
    <property type="entry name" value="cobA"/>
    <property type="match status" value="1"/>
</dbReference>
<proteinExistence type="predicted"/>
<dbReference type="GO" id="GO:0009236">
    <property type="term" value="P:cobalamin biosynthetic process"/>
    <property type="evidence" value="ECO:0007669"/>
    <property type="project" value="InterPro"/>
</dbReference>
<dbReference type="GO" id="GO:0005524">
    <property type="term" value="F:ATP binding"/>
    <property type="evidence" value="ECO:0007669"/>
    <property type="project" value="InterPro"/>
</dbReference>
<dbReference type="AlphaFoldDB" id="A0A845KYR3"/>
<evidence type="ECO:0000313" key="1">
    <source>
        <dbReference type="EMBL" id="MZP28166.1"/>
    </source>
</evidence>
<protein>
    <submittedName>
        <fullName evidence="1">Cob(I)yrinic acid a,c-diamide adenosyltransferase</fullName>
        <ecNumber evidence="1">2.5.1.17</ecNumber>
    </submittedName>
</protein>
<dbReference type="Gene3D" id="3.40.50.300">
    <property type="entry name" value="P-loop containing nucleotide triphosphate hydrolases"/>
    <property type="match status" value="1"/>
</dbReference>
<gene>
    <name evidence="1" type="primary">cobO</name>
    <name evidence="1" type="ORF">GTO91_00310</name>
</gene>
<accession>A0A845KYR3</accession>
<organism evidence="1 2">
    <name type="scientific">Heliomicrobium undosum</name>
    <dbReference type="NCBI Taxonomy" id="121734"/>
    <lineage>
        <taxon>Bacteria</taxon>
        <taxon>Bacillati</taxon>
        <taxon>Bacillota</taxon>
        <taxon>Clostridia</taxon>
        <taxon>Eubacteriales</taxon>
        <taxon>Heliobacteriaceae</taxon>
        <taxon>Heliomicrobium</taxon>
    </lineage>
</organism>
<dbReference type="SUPFAM" id="SSF52540">
    <property type="entry name" value="P-loop containing nucleoside triphosphate hydrolases"/>
    <property type="match status" value="1"/>
</dbReference>
<keyword evidence="1" id="KW-0808">Transferase</keyword>
<name>A0A845KYR3_9FIRM</name>
<dbReference type="EC" id="2.5.1.17" evidence="1"/>